<sequence length="150" mass="16917">MVGSKTICSLLMMMAFTLPSAKTLRDLSVEDSKPNVGTGEIIDVDPTKPKYHVMAEQSLIQYEEQNNLNQGYVVFRVMKVTEQVVSGLLTRIDFLAILRLCKQGSHHRTSNCQVHYPGSTLLCYSEIWDQNWLHRRETTVTCEPPLTGGS</sequence>
<dbReference type="Gene3D" id="3.10.450.10">
    <property type="match status" value="1"/>
</dbReference>
<keyword evidence="5" id="KW-1185">Reference proteome</keyword>
<dbReference type="KEGG" id="dpl:KGM_214601"/>
<evidence type="ECO:0000256" key="1">
    <source>
        <dbReference type="ARBA" id="ARBA00009403"/>
    </source>
</evidence>
<dbReference type="SMART" id="SM00043">
    <property type="entry name" value="CY"/>
    <property type="match status" value="1"/>
</dbReference>
<dbReference type="FunCoup" id="A0A212EZU9">
    <property type="interactions" value="1"/>
</dbReference>
<accession>A0A212EZU9</accession>
<name>A0A212EZU9_DANPL</name>
<dbReference type="PANTHER" id="PTHR46186:SF2">
    <property type="entry name" value="CYSTATIN"/>
    <property type="match status" value="1"/>
</dbReference>
<evidence type="ECO:0000313" key="5">
    <source>
        <dbReference type="Proteomes" id="UP000007151"/>
    </source>
</evidence>
<dbReference type="Pfam" id="PF00031">
    <property type="entry name" value="Cystatin"/>
    <property type="match status" value="1"/>
</dbReference>
<reference evidence="4 5" key="1">
    <citation type="journal article" date="2011" name="Cell">
        <title>The monarch butterfly genome yields insights into long-distance migration.</title>
        <authorList>
            <person name="Zhan S."/>
            <person name="Merlin C."/>
            <person name="Boore J.L."/>
            <person name="Reppert S.M."/>
        </authorList>
    </citation>
    <scope>NUCLEOTIDE SEQUENCE [LARGE SCALE GENOMIC DNA]</scope>
    <source>
        <strain evidence="4">F-2</strain>
    </source>
</reference>
<evidence type="ECO:0000256" key="3">
    <source>
        <dbReference type="ARBA" id="ARBA00022704"/>
    </source>
</evidence>
<dbReference type="GO" id="GO:0031982">
    <property type="term" value="C:vesicle"/>
    <property type="evidence" value="ECO:0007669"/>
    <property type="project" value="TreeGrafter"/>
</dbReference>
<gene>
    <name evidence="4" type="ORF">KGM_214601</name>
</gene>
<dbReference type="Proteomes" id="UP000007151">
    <property type="component" value="Unassembled WGS sequence"/>
</dbReference>
<dbReference type="SUPFAM" id="SSF54403">
    <property type="entry name" value="Cystatin/monellin"/>
    <property type="match status" value="1"/>
</dbReference>
<dbReference type="OrthoDB" id="6357437at2759"/>
<protein>
    <submittedName>
        <fullName evidence="4">Cysteine proteinase inhibitor</fullName>
    </submittedName>
</protein>
<proteinExistence type="inferred from homology"/>
<comment type="caution">
    <text evidence="4">The sequence shown here is derived from an EMBL/GenBank/DDBJ whole genome shotgun (WGS) entry which is preliminary data.</text>
</comment>
<dbReference type="PANTHER" id="PTHR46186">
    <property type="entry name" value="CYSTATIN"/>
    <property type="match status" value="1"/>
</dbReference>
<dbReference type="GO" id="GO:0005615">
    <property type="term" value="C:extracellular space"/>
    <property type="evidence" value="ECO:0007669"/>
    <property type="project" value="TreeGrafter"/>
</dbReference>
<dbReference type="EMBL" id="AGBW02011239">
    <property type="protein sequence ID" value="OWR46974.1"/>
    <property type="molecule type" value="Genomic_DNA"/>
</dbReference>
<comment type="similarity">
    <text evidence="1">Belongs to the cystatin family.</text>
</comment>
<keyword evidence="2" id="KW-0646">Protease inhibitor</keyword>
<dbReference type="InterPro" id="IPR000010">
    <property type="entry name" value="Cystatin_dom"/>
</dbReference>
<evidence type="ECO:0000256" key="2">
    <source>
        <dbReference type="ARBA" id="ARBA00022690"/>
    </source>
</evidence>
<keyword evidence="3" id="KW-0789">Thiol protease inhibitor</keyword>
<organism evidence="4 5">
    <name type="scientific">Danaus plexippus plexippus</name>
    <dbReference type="NCBI Taxonomy" id="278856"/>
    <lineage>
        <taxon>Eukaryota</taxon>
        <taxon>Metazoa</taxon>
        <taxon>Ecdysozoa</taxon>
        <taxon>Arthropoda</taxon>
        <taxon>Hexapoda</taxon>
        <taxon>Insecta</taxon>
        <taxon>Pterygota</taxon>
        <taxon>Neoptera</taxon>
        <taxon>Endopterygota</taxon>
        <taxon>Lepidoptera</taxon>
        <taxon>Glossata</taxon>
        <taxon>Ditrysia</taxon>
        <taxon>Papilionoidea</taxon>
        <taxon>Nymphalidae</taxon>
        <taxon>Danainae</taxon>
        <taxon>Danaini</taxon>
        <taxon>Danaina</taxon>
        <taxon>Danaus</taxon>
        <taxon>Danaus</taxon>
    </lineage>
</organism>
<dbReference type="InterPro" id="IPR046350">
    <property type="entry name" value="Cystatin_sf"/>
</dbReference>
<dbReference type="GO" id="GO:0004869">
    <property type="term" value="F:cysteine-type endopeptidase inhibitor activity"/>
    <property type="evidence" value="ECO:0007669"/>
    <property type="project" value="UniProtKB-KW"/>
</dbReference>
<dbReference type="GO" id="GO:0005737">
    <property type="term" value="C:cytoplasm"/>
    <property type="evidence" value="ECO:0007669"/>
    <property type="project" value="TreeGrafter"/>
</dbReference>
<dbReference type="CDD" id="cd00042">
    <property type="entry name" value="CY"/>
    <property type="match status" value="1"/>
</dbReference>
<evidence type="ECO:0000313" key="4">
    <source>
        <dbReference type="EMBL" id="OWR46974.1"/>
    </source>
</evidence>
<dbReference type="AlphaFoldDB" id="A0A212EZU9"/>